<dbReference type="EMBL" id="CAAALY010281683">
    <property type="protein sequence ID" value="VEL43464.1"/>
    <property type="molecule type" value="Genomic_DNA"/>
</dbReference>
<keyword evidence="3" id="KW-1185">Reference proteome</keyword>
<sequence>MPCQILSNTEVALQKRGLSRGQSELLDNDLTNDDPPQLQWEEEVSEEGSARTRLQNELNGQESSGLGEKC</sequence>
<protein>
    <submittedName>
        <fullName evidence="2">Uncharacterized protein</fullName>
    </submittedName>
</protein>
<comment type="caution">
    <text evidence="2">The sequence shown here is derived from an EMBL/GenBank/DDBJ whole genome shotgun (WGS) entry which is preliminary data.</text>
</comment>
<accession>A0A3S5ARG7</accession>
<dbReference type="Proteomes" id="UP000784294">
    <property type="component" value="Unassembled WGS sequence"/>
</dbReference>
<evidence type="ECO:0000313" key="3">
    <source>
        <dbReference type="Proteomes" id="UP000784294"/>
    </source>
</evidence>
<proteinExistence type="predicted"/>
<organism evidence="2 3">
    <name type="scientific">Protopolystoma xenopodis</name>
    <dbReference type="NCBI Taxonomy" id="117903"/>
    <lineage>
        <taxon>Eukaryota</taxon>
        <taxon>Metazoa</taxon>
        <taxon>Spiralia</taxon>
        <taxon>Lophotrochozoa</taxon>
        <taxon>Platyhelminthes</taxon>
        <taxon>Monogenea</taxon>
        <taxon>Polyopisthocotylea</taxon>
        <taxon>Polystomatidea</taxon>
        <taxon>Polystomatidae</taxon>
        <taxon>Protopolystoma</taxon>
    </lineage>
</organism>
<evidence type="ECO:0000313" key="2">
    <source>
        <dbReference type="EMBL" id="VEL43464.1"/>
    </source>
</evidence>
<dbReference type="AlphaFoldDB" id="A0A3S5ARG7"/>
<gene>
    <name evidence="2" type="ORF">PXEA_LOCUS36904</name>
</gene>
<feature type="compositionally biased region" description="Polar residues" evidence="1">
    <location>
        <begin position="52"/>
        <end position="64"/>
    </location>
</feature>
<evidence type="ECO:0000256" key="1">
    <source>
        <dbReference type="SAM" id="MobiDB-lite"/>
    </source>
</evidence>
<feature type="region of interest" description="Disordered" evidence="1">
    <location>
        <begin position="41"/>
        <end position="70"/>
    </location>
</feature>
<name>A0A3S5ARG7_9PLAT</name>
<reference evidence="2" key="1">
    <citation type="submission" date="2018-11" db="EMBL/GenBank/DDBJ databases">
        <authorList>
            <consortium name="Pathogen Informatics"/>
        </authorList>
    </citation>
    <scope>NUCLEOTIDE SEQUENCE</scope>
</reference>